<feature type="region of interest" description="Disordered" evidence="1">
    <location>
        <begin position="191"/>
        <end position="215"/>
    </location>
</feature>
<feature type="transmembrane region" description="Helical" evidence="2">
    <location>
        <begin position="36"/>
        <end position="56"/>
    </location>
</feature>
<name>A0A935TD91_9PROT</name>
<comment type="caution">
    <text evidence="3">The sequence shown here is derived from an EMBL/GenBank/DDBJ whole genome shotgun (WGS) entry which is preliminary data.</text>
</comment>
<proteinExistence type="predicted"/>
<dbReference type="PANTHER" id="PTHR34351">
    <property type="entry name" value="SLR1927 PROTEIN-RELATED"/>
    <property type="match status" value="1"/>
</dbReference>
<evidence type="ECO:0000256" key="1">
    <source>
        <dbReference type="SAM" id="MobiDB-lite"/>
    </source>
</evidence>
<gene>
    <name evidence="3" type="ORF">IPK02_17500</name>
</gene>
<dbReference type="PANTHER" id="PTHR34351:SF1">
    <property type="entry name" value="SLR1927 PROTEIN"/>
    <property type="match status" value="1"/>
</dbReference>
<protein>
    <submittedName>
        <fullName evidence="3">DUF58 domain-containing protein</fullName>
    </submittedName>
</protein>
<reference evidence="3 4" key="1">
    <citation type="submission" date="2020-10" db="EMBL/GenBank/DDBJ databases">
        <title>Connecting structure to function with the recovery of over 1000 high-quality activated sludge metagenome-assembled genomes encoding full-length rRNA genes using long-read sequencing.</title>
        <authorList>
            <person name="Singleton C.M."/>
            <person name="Petriglieri F."/>
            <person name="Kristensen J.M."/>
            <person name="Kirkegaard R.H."/>
            <person name="Michaelsen T.Y."/>
            <person name="Andersen M.H."/>
            <person name="Karst S.M."/>
            <person name="Dueholm M.S."/>
            <person name="Nielsen P.H."/>
            <person name="Albertsen M."/>
        </authorList>
    </citation>
    <scope>NUCLEOTIDE SEQUENCE [LARGE SCALE GENOMIC DNA]</scope>
    <source>
        <strain evidence="3">Fred_18-Q3-R57-64_BAT3C.720</strain>
    </source>
</reference>
<dbReference type="AlphaFoldDB" id="A0A935TD91"/>
<evidence type="ECO:0000313" key="3">
    <source>
        <dbReference type="EMBL" id="MBK7955599.1"/>
    </source>
</evidence>
<evidence type="ECO:0000256" key="2">
    <source>
        <dbReference type="SAM" id="Phobius"/>
    </source>
</evidence>
<feature type="transmembrane region" description="Helical" evidence="2">
    <location>
        <begin position="62"/>
        <end position="82"/>
    </location>
</feature>
<dbReference type="Proteomes" id="UP000706151">
    <property type="component" value="Unassembled WGS sequence"/>
</dbReference>
<accession>A0A935TD91</accession>
<dbReference type="EMBL" id="JADJOT010000010">
    <property type="protein sequence ID" value="MBK7955599.1"/>
    <property type="molecule type" value="Genomic_DNA"/>
</dbReference>
<sequence>MRPGEALQRWLFRVTRDEQLPIVLGQRRIFIVPTRAGGLFAIVLAVMLIGAINYNLSLGHALIFLLAGLGLVAMVHTFHNLFGLRLIPGRAEPTFAGDLARFPLQLENPRRQPRRALEFSFREQPVVRVDLAADGRATIAVPYAADQRGRLDPGRVTLATRYPLGLFRAWSYPYPRWACVVYPKPLRTPLPTPSPGAAADHHHGDSGQEDFAGLRPRQLSDPTRHIAWKAVARRSDEQALLIKQFAGGASDELWLEWSLTATNRSVEDRLSILAGWVLAADEQQLRYGLQLPGQRIAPAQGQAHRSHCLQALALYGEA</sequence>
<organism evidence="3 4">
    <name type="scientific">Candidatus Accumulibacter affinis</name>
    <dbReference type="NCBI Taxonomy" id="2954384"/>
    <lineage>
        <taxon>Bacteria</taxon>
        <taxon>Pseudomonadati</taxon>
        <taxon>Pseudomonadota</taxon>
        <taxon>Betaproteobacteria</taxon>
        <taxon>Candidatus Accumulibacter</taxon>
    </lineage>
</organism>
<keyword evidence="2" id="KW-0812">Transmembrane</keyword>
<keyword evidence="2" id="KW-0472">Membrane</keyword>
<keyword evidence="2" id="KW-1133">Transmembrane helix</keyword>
<evidence type="ECO:0000313" key="4">
    <source>
        <dbReference type="Proteomes" id="UP000706151"/>
    </source>
</evidence>